<comment type="caution">
    <text evidence="2">The sequence shown here is derived from an EMBL/GenBank/DDBJ whole genome shotgun (WGS) entry which is preliminary data.</text>
</comment>
<dbReference type="AlphaFoldDB" id="A0A1F7RSB4"/>
<dbReference type="SUPFAM" id="SSF55729">
    <property type="entry name" value="Acyl-CoA N-acyltransferases (Nat)"/>
    <property type="match status" value="1"/>
</dbReference>
<name>A0A1F7RSB4_9BACT</name>
<dbReference type="InterPro" id="IPR016181">
    <property type="entry name" value="Acyl_CoA_acyltransferase"/>
</dbReference>
<dbReference type="PANTHER" id="PTHR43792">
    <property type="entry name" value="GNAT FAMILY, PUTATIVE (AFU_ORTHOLOGUE AFUA_3G00765)-RELATED-RELATED"/>
    <property type="match status" value="1"/>
</dbReference>
<reference evidence="2 3" key="1">
    <citation type="journal article" date="2016" name="Nat. Commun.">
        <title>Thousands of microbial genomes shed light on interconnected biogeochemical processes in an aquifer system.</title>
        <authorList>
            <person name="Anantharaman K."/>
            <person name="Brown C.T."/>
            <person name="Hug L.A."/>
            <person name="Sharon I."/>
            <person name="Castelle C.J."/>
            <person name="Probst A.J."/>
            <person name="Thomas B.C."/>
            <person name="Singh A."/>
            <person name="Wilkins M.J."/>
            <person name="Karaoz U."/>
            <person name="Brodie E.L."/>
            <person name="Williams K.H."/>
            <person name="Hubbard S.S."/>
            <person name="Banfield J.F."/>
        </authorList>
    </citation>
    <scope>NUCLEOTIDE SEQUENCE [LARGE SCALE GENOMIC DNA]</scope>
</reference>
<dbReference type="Pfam" id="PF13302">
    <property type="entry name" value="Acetyltransf_3"/>
    <property type="match status" value="1"/>
</dbReference>
<protein>
    <recommendedName>
        <fullName evidence="1">N-acetyltransferase domain-containing protein</fullName>
    </recommendedName>
</protein>
<evidence type="ECO:0000259" key="1">
    <source>
        <dbReference type="PROSITE" id="PS51186"/>
    </source>
</evidence>
<dbReference type="EMBL" id="MGDD01000254">
    <property type="protein sequence ID" value="OGL43777.1"/>
    <property type="molecule type" value="Genomic_DNA"/>
</dbReference>
<feature type="domain" description="N-acetyltransferase" evidence="1">
    <location>
        <begin position="13"/>
        <end position="179"/>
    </location>
</feature>
<dbReference type="Gene3D" id="3.40.630.30">
    <property type="match status" value="1"/>
</dbReference>
<dbReference type="PANTHER" id="PTHR43792:SF16">
    <property type="entry name" value="N-ACETYLTRANSFERASE DOMAIN-CONTAINING PROTEIN"/>
    <property type="match status" value="1"/>
</dbReference>
<gene>
    <name evidence="2" type="ORF">A2161_07150</name>
</gene>
<dbReference type="InterPro" id="IPR051531">
    <property type="entry name" value="N-acetyltransferase"/>
</dbReference>
<dbReference type="GO" id="GO:0016747">
    <property type="term" value="F:acyltransferase activity, transferring groups other than amino-acyl groups"/>
    <property type="evidence" value="ECO:0007669"/>
    <property type="project" value="InterPro"/>
</dbReference>
<proteinExistence type="predicted"/>
<dbReference type="PROSITE" id="PS51186">
    <property type="entry name" value="GNAT"/>
    <property type="match status" value="1"/>
</dbReference>
<dbReference type="InterPro" id="IPR000182">
    <property type="entry name" value="GNAT_dom"/>
</dbReference>
<evidence type="ECO:0000313" key="3">
    <source>
        <dbReference type="Proteomes" id="UP000179266"/>
    </source>
</evidence>
<organism evidence="2 3">
    <name type="scientific">Candidatus Schekmanbacteria bacterium RBG_13_48_7</name>
    <dbReference type="NCBI Taxonomy" id="1817878"/>
    <lineage>
        <taxon>Bacteria</taxon>
        <taxon>Candidatus Schekmaniibacteriota</taxon>
    </lineage>
</organism>
<evidence type="ECO:0000313" key="2">
    <source>
        <dbReference type="EMBL" id="OGL43777.1"/>
    </source>
</evidence>
<dbReference type="Proteomes" id="UP000179266">
    <property type="component" value="Unassembled WGS sequence"/>
</dbReference>
<accession>A0A1F7RSB4</accession>
<sequence>MYSNHLPIQTSSLFLRQFVPEDSDKIFIMSQESGIKEWIPDQVYKDEQTALKVLNNLIAQYNDPGNPLYAPYVLGICLEKTSELIGHVGLSPLNNQVEIGYAIENKFQGCGYASEAVTAMAEWGLQYFGLYKILGIVLKDNIASCKVLENAGFKPLNETLGQMHGKHGIVKTYVRGKTS</sequence>